<dbReference type="Proteomes" id="UP000767947">
    <property type="component" value="Unassembled WGS sequence"/>
</dbReference>
<dbReference type="RefSeq" id="WP_169522401.1">
    <property type="nucleotide sequence ID" value="NZ_JAAMPT010000181.1"/>
</dbReference>
<keyword evidence="5" id="KW-1185">Reference proteome</keyword>
<dbReference type="InterPro" id="IPR016032">
    <property type="entry name" value="Sig_transdc_resp-reg_C-effctor"/>
</dbReference>
<keyword evidence="1" id="KW-0802">TPR repeat</keyword>
<dbReference type="PROSITE" id="PS50005">
    <property type="entry name" value="TPR"/>
    <property type="match status" value="1"/>
</dbReference>
<dbReference type="SUPFAM" id="SSF48452">
    <property type="entry name" value="TPR-like"/>
    <property type="match status" value="2"/>
</dbReference>
<name>A0ABX1QP45_9FLAO</name>
<keyword evidence="3" id="KW-1133">Transmembrane helix</keyword>
<dbReference type="Gene3D" id="1.25.40.10">
    <property type="entry name" value="Tetratricopeptide repeat domain"/>
    <property type="match status" value="2"/>
</dbReference>
<feature type="transmembrane region" description="Helical" evidence="3">
    <location>
        <begin position="398"/>
        <end position="418"/>
    </location>
</feature>
<evidence type="ECO:0000313" key="5">
    <source>
        <dbReference type="Proteomes" id="UP000767947"/>
    </source>
</evidence>
<dbReference type="InterPro" id="IPR036388">
    <property type="entry name" value="WH-like_DNA-bd_sf"/>
</dbReference>
<evidence type="ECO:0000313" key="4">
    <source>
        <dbReference type="EMBL" id="NMH23840.1"/>
    </source>
</evidence>
<dbReference type="SMART" id="SM00028">
    <property type="entry name" value="TPR"/>
    <property type="match status" value="4"/>
</dbReference>
<dbReference type="EMBL" id="JAAMPT010000181">
    <property type="protein sequence ID" value="NMH23840.1"/>
    <property type="molecule type" value="Genomic_DNA"/>
</dbReference>
<proteinExistence type="predicted"/>
<keyword evidence="3" id="KW-0472">Membrane</keyword>
<feature type="coiled-coil region" evidence="2">
    <location>
        <begin position="436"/>
        <end position="477"/>
    </location>
</feature>
<gene>
    <name evidence="4" type="ORF">G6042_00985</name>
</gene>
<evidence type="ECO:0000256" key="3">
    <source>
        <dbReference type="SAM" id="Phobius"/>
    </source>
</evidence>
<dbReference type="Gene3D" id="1.10.10.10">
    <property type="entry name" value="Winged helix-like DNA-binding domain superfamily/Winged helix DNA-binding domain"/>
    <property type="match status" value="1"/>
</dbReference>
<evidence type="ECO:0000256" key="1">
    <source>
        <dbReference type="PROSITE-ProRule" id="PRU00339"/>
    </source>
</evidence>
<dbReference type="InterPro" id="IPR011990">
    <property type="entry name" value="TPR-like_helical_dom_sf"/>
</dbReference>
<dbReference type="InterPro" id="IPR019734">
    <property type="entry name" value="TPR_rpt"/>
</dbReference>
<comment type="caution">
    <text evidence="4">The sequence shown here is derived from an EMBL/GenBank/DDBJ whole genome shotgun (WGS) entry which is preliminary data.</text>
</comment>
<dbReference type="PROSITE" id="PS51257">
    <property type="entry name" value="PROKAR_LIPOPROTEIN"/>
    <property type="match status" value="1"/>
</dbReference>
<accession>A0ABX1QP45</accession>
<protein>
    <submittedName>
        <fullName evidence="4">Tetratricopeptide repeat protein</fullName>
    </submittedName>
</protein>
<feature type="repeat" description="TPR" evidence="1">
    <location>
        <begin position="239"/>
        <end position="272"/>
    </location>
</feature>
<keyword evidence="2" id="KW-0175">Coiled coil</keyword>
<evidence type="ECO:0000256" key="2">
    <source>
        <dbReference type="SAM" id="Coils"/>
    </source>
</evidence>
<dbReference type="SUPFAM" id="SSF46894">
    <property type="entry name" value="C-terminal effector domain of the bipartite response regulators"/>
    <property type="match status" value="1"/>
</dbReference>
<keyword evidence="3" id="KW-0812">Transmembrane</keyword>
<organism evidence="4 5">
    <name type="scientific">Flavobacterium solisilvae</name>
    <dbReference type="NCBI Taxonomy" id="1852019"/>
    <lineage>
        <taxon>Bacteria</taxon>
        <taxon>Pseudomonadati</taxon>
        <taxon>Bacteroidota</taxon>
        <taxon>Flavobacteriia</taxon>
        <taxon>Flavobacteriales</taxon>
        <taxon>Flavobacteriaceae</taxon>
        <taxon>Flavobacterium</taxon>
    </lineage>
</organism>
<sequence>MLKQFLFGILFILFSFISCPAQNIDIDSRLFPLSPAERIRFMNGYMEENNLVNSDKFDSFLHGLQKFAEQQNDQLLLSHVQYNIQGKPIFYEKNIQKKIELIKKLQQECQQRNDMFHVGDCLVAIGQIQFGNGQYADAFENLLAADDIFKKIGYENVPMMGKYLHDFALDYFFFRDYEKAVAYMKEAIKLPKYNNNLDVQQYNTLGVSYLKLNQLDSAYVYLDIAHKKAIEYKNDIWIGLTAGSIGEVLFRKGEYQKALEYFSEDCRINSNSYSVDIQQNAAVNMAKVHLKLGDLTKARHYLLLTSNSFPKPETNTFGIQQQLEQAKRNYYEVSHEYYLKINDYKTALQYADSLHIAEKIRDSKYNALVVEKASGQLELLQSKMELQIYEKDKKIKNIIIISLIVIFILGTGVFLFISKNKKKLNLQKQLLLSSQLEITEQNLKLSELKLDGFKKRIQEKRQLIENMKQQLASATNVNNDIIFQLQQSTILTEEDWQNFKLLFEQVHSDFLTQLKEKHPQLSLAETRFLCLAKLNFSRKEMASALGVSTQSIHTNWYRIRKKLELSESATVEDLIKTI</sequence>
<reference evidence="4 5" key="1">
    <citation type="submission" date="2020-02" db="EMBL/GenBank/DDBJ databases">
        <title>Flavobacterium sp. genome.</title>
        <authorList>
            <person name="Jung H.S."/>
            <person name="Baek J.H."/>
            <person name="Jeon C.O."/>
        </authorList>
    </citation>
    <scope>NUCLEOTIDE SEQUENCE [LARGE SCALE GENOMIC DNA]</scope>
    <source>
        <strain evidence="4 5">SE-s27</strain>
    </source>
</reference>